<dbReference type="EMBL" id="CP097636">
    <property type="protein sequence ID" value="URI09428.1"/>
    <property type="molecule type" value="Genomic_DNA"/>
</dbReference>
<evidence type="ECO:0000256" key="1">
    <source>
        <dbReference type="SAM" id="Coils"/>
    </source>
</evidence>
<sequence>MRNATPCLILALSVLSGCGTSYSLKEFSPQEGKPKSALVDIKQRAILGGAGPAGQMILCAEPSPDAMSSFASELALDAKYKEAVAATLALSQQEAASFVGLRTQTIQLLRDGMYRLCEGYMSGALTSADYAWLSRRYQRNMVALLTIEQLTRVAQVPAIAQASQGLASASGSATAIQGDLAQLNQSRAKLVEESAQLEAELASAQALPDTDTTKKQKVAAATKAAQEKKAAIAEVDEVKAALLEGLKTAKGILASGSATVQVISAGVVEGQATRSDLIATKISELTAMVLEQDDLPTLCFQLLTGSRASGLSDPSVSKLRESCASMVDSAVRTEANGDRWKWLNQRSQPGRFPGIENFTPDLTPPGTDKGLTMPEPPTRKR</sequence>
<dbReference type="PROSITE" id="PS51257">
    <property type="entry name" value="PROKAR_LIPOPROTEIN"/>
    <property type="match status" value="1"/>
</dbReference>
<gene>
    <name evidence="3" type="ORF">MW290_28090</name>
</gene>
<evidence type="ECO:0000313" key="4">
    <source>
        <dbReference type="Proteomes" id="UP001056201"/>
    </source>
</evidence>
<dbReference type="Proteomes" id="UP001056201">
    <property type="component" value="Chromosome 2"/>
</dbReference>
<protein>
    <recommendedName>
        <fullName evidence="5">Lipoprotein</fullName>
    </recommendedName>
</protein>
<organism evidence="3 4">
    <name type="scientific">Aquincola tertiaricarbonis</name>
    <dbReference type="NCBI Taxonomy" id="391953"/>
    <lineage>
        <taxon>Bacteria</taxon>
        <taxon>Pseudomonadati</taxon>
        <taxon>Pseudomonadota</taxon>
        <taxon>Betaproteobacteria</taxon>
        <taxon>Burkholderiales</taxon>
        <taxon>Sphaerotilaceae</taxon>
        <taxon>Aquincola</taxon>
    </lineage>
</organism>
<accession>A0ABY4S7U0</accession>
<proteinExistence type="predicted"/>
<evidence type="ECO:0008006" key="5">
    <source>
        <dbReference type="Google" id="ProtNLM"/>
    </source>
</evidence>
<feature type="coiled-coil region" evidence="1">
    <location>
        <begin position="180"/>
        <end position="241"/>
    </location>
</feature>
<dbReference type="RefSeq" id="WP_250197655.1">
    <property type="nucleotide sequence ID" value="NZ_CP097636.1"/>
</dbReference>
<evidence type="ECO:0000313" key="3">
    <source>
        <dbReference type="EMBL" id="URI09428.1"/>
    </source>
</evidence>
<name>A0ABY4S7U0_AQUTE</name>
<evidence type="ECO:0000256" key="2">
    <source>
        <dbReference type="SAM" id="MobiDB-lite"/>
    </source>
</evidence>
<feature type="region of interest" description="Disordered" evidence="2">
    <location>
        <begin position="344"/>
        <end position="381"/>
    </location>
</feature>
<keyword evidence="4" id="KW-1185">Reference proteome</keyword>
<keyword evidence="1" id="KW-0175">Coiled coil</keyword>
<reference evidence="3" key="1">
    <citation type="submission" date="2022-05" db="EMBL/GenBank/DDBJ databases">
        <title>An RpoN-dependent PEP-CTERM gene is involved in floc formation of an Aquincola tertiaricarbonis strain.</title>
        <authorList>
            <person name="Qiu D."/>
            <person name="Xia M."/>
        </authorList>
    </citation>
    <scope>NUCLEOTIDE SEQUENCE</scope>
    <source>
        <strain evidence="3">RN12</strain>
    </source>
</reference>